<accession>A0A9P4K2D9</accession>
<evidence type="ECO:0000313" key="2">
    <source>
        <dbReference type="Proteomes" id="UP000800093"/>
    </source>
</evidence>
<dbReference type="AlphaFoldDB" id="A0A9P4K2D9"/>
<dbReference type="EMBL" id="ML986775">
    <property type="protein sequence ID" value="KAF2258229.1"/>
    <property type="molecule type" value="Genomic_DNA"/>
</dbReference>
<protein>
    <submittedName>
        <fullName evidence="1">Uncharacterized protein</fullName>
    </submittedName>
</protein>
<sequence length="122" mass="14017">MSRPICDLGPHCWRDSFGKTHYELRTHHLKALVEFVEQGNLLRDHDDISQEIPNAIDATSTPITCPLSTTCLEIPSSQERTVRVYSEWQQSKVDNDMLKEEIRRACDVALQDGLDLEQVHQD</sequence>
<organism evidence="1 2">
    <name type="scientific">Lojkania enalia</name>
    <dbReference type="NCBI Taxonomy" id="147567"/>
    <lineage>
        <taxon>Eukaryota</taxon>
        <taxon>Fungi</taxon>
        <taxon>Dikarya</taxon>
        <taxon>Ascomycota</taxon>
        <taxon>Pezizomycotina</taxon>
        <taxon>Dothideomycetes</taxon>
        <taxon>Pleosporomycetidae</taxon>
        <taxon>Pleosporales</taxon>
        <taxon>Pleosporales incertae sedis</taxon>
        <taxon>Lojkania</taxon>
    </lineage>
</organism>
<proteinExistence type="predicted"/>
<dbReference type="OrthoDB" id="4232626at2759"/>
<name>A0A9P4K2D9_9PLEO</name>
<evidence type="ECO:0000313" key="1">
    <source>
        <dbReference type="EMBL" id="KAF2258229.1"/>
    </source>
</evidence>
<reference evidence="2" key="1">
    <citation type="journal article" date="2020" name="Stud. Mycol.">
        <title>101 Dothideomycetes genomes: A test case for predicting lifestyles and emergence of pathogens.</title>
        <authorList>
            <person name="Haridas S."/>
            <person name="Albert R."/>
            <person name="Binder M."/>
            <person name="Bloem J."/>
            <person name="LaButti K."/>
            <person name="Salamov A."/>
            <person name="Andreopoulos B."/>
            <person name="Baker S."/>
            <person name="Barry K."/>
            <person name="Bills G."/>
            <person name="Bluhm B."/>
            <person name="Cannon C."/>
            <person name="Castanera R."/>
            <person name="Culley D."/>
            <person name="Daum C."/>
            <person name="Ezra D."/>
            <person name="Gonzalez J."/>
            <person name="Henrissat B."/>
            <person name="Kuo A."/>
            <person name="Liang C."/>
            <person name="Lipzen A."/>
            <person name="Lutzoni F."/>
            <person name="Magnuson J."/>
            <person name="Mondo S."/>
            <person name="Nolan M."/>
            <person name="Ohm R."/>
            <person name="Pangilinan J."/>
            <person name="Park H.-J."/>
            <person name="Ramirez L."/>
            <person name="Alfaro M."/>
            <person name="Sun H."/>
            <person name="Tritt A."/>
            <person name="Yoshinaga Y."/>
            <person name="Zwiers L.-H."/>
            <person name="Turgeon B."/>
            <person name="Goodwin S."/>
            <person name="Spatafora J."/>
            <person name="Crous P."/>
            <person name="Grigoriev I."/>
        </authorList>
    </citation>
    <scope>NUCLEOTIDE SEQUENCE [LARGE SCALE GENOMIC DNA]</scope>
    <source>
        <strain evidence="2">CBS 304.66</strain>
    </source>
</reference>
<keyword evidence="2" id="KW-1185">Reference proteome</keyword>
<comment type="caution">
    <text evidence="1">The sequence shown here is derived from an EMBL/GenBank/DDBJ whole genome shotgun (WGS) entry which is preliminary data.</text>
</comment>
<dbReference type="Proteomes" id="UP000800093">
    <property type="component" value="Unassembled WGS sequence"/>
</dbReference>
<gene>
    <name evidence="1" type="ORF">CC78DRAFT_587394</name>
</gene>